<dbReference type="AlphaFoldDB" id="A0ABD1L2N2"/>
<comment type="caution">
    <text evidence="1">The sequence shown here is derived from an EMBL/GenBank/DDBJ whole genome shotgun (WGS) entry which is preliminary data.</text>
</comment>
<reference evidence="1 2" key="1">
    <citation type="submission" date="2024-08" db="EMBL/GenBank/DDBJ databases">
        <title>Insights into the chromosomal genome structure of Flemingia macrophylla.</title>
        <authorList>
            <person name="Ding Y."/>
            <person name="Zhao Y."/>
            <person name="Bi W."/>
            <person name="Wu M."/>
            <person name="Zhao G."/>
            <person name="Gong Y."/>
            <person name="Li W."/>
            <person name="Zhang P."/>
        </authorList>
    </citation>
    <scope>NUCLEOTIDE SEQUENCE [LARGE SCALE GENOMIC DNA]</scope>
    <source>
        <strain evidence="1">DYQJB</strain>
        <tissue evidence="1">Leaf</tissue>
    </source>
</reference>
<dbReference type="EMBL" id="JBGMDY010000011">
    <property type="protein sequence ID" value="KAL2317628.1"/>
    <property type="molecule type" value="Genomic_DNA"/>
</dbReference>
<evidence type="ECO:0000313" key="1">
    <source>
        <dbReference type="EMBL" id="KAL2317628.1"/>
    </source>
</evidence>
<accession>A0ABD1L2N2</accession>
<gene>
    <name evidence="1" type="ORF">Fmac_031504</name>
</gene>
<organism evidence="1 2">
    <name type="scientific">Flemingia macrophylla</name>
    <dbReference type="NCBI Taxonomy" id="520843"/>
    <lineage>
        <taxon>Eukaryota</taxon>
        <taxon>Viridiplantae</taxon>
        <taxon>Streptophyta</taxon>
        <taxon>Embryophyta</taxon>
        <taxon>Tracheophyta</taxon>
        <taxon>Spermatophyta</taxon>
        <taxon>Magnoliopsida</taxon>
        <taxon>eudicotyledons</taxon>
        <taxon>Gunneridae</taxon>
        <taxon>Pentapetalae</taxon>
        <taxon>rosids</taxon>
        <taxon>fabids</taxon>
        <taxon>Fabales</taxon>
        <taxon>Fabaceae</taxon>
        <taxon>Papilionoideae</taxon>
        <taxon>50 kb inversion clade</taxon>
        <taxon>NPAAA clade</taxon>
        <taxon>indigoferoid/millettioid clade</taxon>
        <taxon>Phaseoleae</taxon>
        <taxon>Flemingia</taxon>
    </lineage>
</organism>
<sequence>MANNRRNNELTEVVQAIREMAEALLQQGNNGGNGGNNGGHMETQGLIEFRRNKPSQFAGEYGLRKLNFG</sequence>
<evidence type="ECO:0000313" key="2">
    <source>
        <dbReference type="Proteomes" id="UP001603857"/>
    </source>
</evidence>
<keyword evidence="2" id="KW-1185">Reference proteome</keyword>
<name>A0ABD1L2N2_9FABA</name>
<protein>
    <submittedName>
        <fullName evidence="1">Uncharacterized protein</fullName>
    </submittedName>
</protein>
<dbReference type="Proteomes" id="UP001603857">
    <property type="component" value="Unassembled WGS sequence"/>
</dbReference>
<proteinExistence type="predicted"/>